<evidence type="ECO:0000256" key="1">
    <source>
        <dbReference type="SAM" id="Coils"/>
    </source>
</evidence>
<dbReference type="PANTHER" id="PTHR46725">
    <property type="entry name" value="COILED-COIL DOMAIN-CONTAINING PROTEIN 57"/>
    <property type="match status" value="1"/>
</dbReference>
<evidence type="ECO:0000313" key="3">
    <source>
        <dbReference type="Proteomes" id="UP001162131"/>
    </source>
</evidence>
<organism evidence="2 3">
    <name type="scientific">Blepharisma stoltei</name>
    <dbReference type="NCBI Taxonomy" id="1481888"/>
    <lineage>
        <taxon>Eukaryota</taxon>
        <taxon>Sar</taxon>
        <taxon>Alveolata</taxon>
        <taxon>Ciliophora</taxon>
        <taxon>Postciliodesmatophora</taxon>
        <taxon>Heterotrichea</taxon>
        <taxon>Heterotrichida</taxon>
        <taxon>Blepharismidae</taxon>
        <taxon>Blepharisma</taxon>
    </lineage>
</organism>
<dbReference type="AlphaFoldDB" id="A0AAU9JRC8"/>
<dbReference type="GO" id="GO:0060271">
    <property type="term" value="P:cilium assembly"/>
    <property type="evidence" value="ECO:0007669"/>
    <property type="project" value="TreeGrafter"/>
</dbReference>
<keyword evidence="1" id="KW-0175">Coiled coil</keyword>
<keyword evidence="3" id="KW-1185">Reference proteome</keyword>
<feature type="coiled-coil region" evidence="1">
    <location>
        <begin position="520"/>
        <end position="583"/>
    </location>
</feature>
<comment type="caution">
    <text evidence="2">The sequence shown here is derived from an EMBL/GenBank/DDBJ whole genome shotgun (WGS) entry which is preliminary data.</text>
</comment>
<dbReference type="GO" id="GO:0034451">
    <property type="term" value="C:centriolar satellite"/>
    <property type="evidence" value="ECO:0007669"/>
    <property type="project" value="TreeGrafter"/>
</dbReference>
<dbReference type="GO" id="GO:0045931">
    <property type="term" value="P:positive regulation of mitotic cell cycle"/>
    <property type="evidence" value="ECO:0007669"/>
    <property type="project" value="TreeGrafter"/>
</dbReference>
<feature type="coiled-coil region" evidence="1">
    <location>
        <begin position="434"/>
        <end position="461"/>
    </location>
</feature>
<proteinExistence type="predicted"/>
<evidence type="ECO:0000313" key="2">
    <source>
        <dbReference type="EMBL" id="CAG9328285.1"/>
    </source>
</evidence>
<dbReference type="GO" id="GO:0007020">
    <property type="term" value="P:microtubule nucleation"/>
    <property type="evidence" value="ECO:0007669"/>
    <property type="project" value="TreeGrafter"/>
</dbReference>
<dbReference type="EMBL" id="CAJZBQ010000045">
    <property type="protein sequence ID" value="CAG9328285.1"/>
    <property type="molecule type" value="Genomic_DNA"/>
</dbReference>
<gene>
    <name evidence="2" type="ORF">BSTOLATCC_MIC45740</name>
</gene>
<name>A0AAU9JRC8_9CILI</name>
<protein>
    <submittedName>
        <fullName evidence="2">Uncharacterized protein</fullName>
    </submittedName>
</protein>
<feature type="coiled-coil region" evidence="1">
    <location>
        <begin position="69"/>
        <end position="178"/>
    </location>
</feature>
<accession>A0AAU9JRC8</accession>
<feature type="coiled-coil region" evidence="1">
    <location>
        <begin position="228"/>
        <end position="376"/>
    </location>
</feature>
<reference evidence="2" key="1">
    <citation type="submission" date="2021-09" db="EMBL/GenBank/DDBJ databases">
        <authorList>
            <consortium name="AG Swart"/>
            <person name="Singh M."/>
            <person name="Singh A."/>
            <person name="Seah K."/>
            <person name="Emmerich C."/>
        </authorList>
    </citation>
    <scope>NUCLEOTIDE SEQUENCE</scope>
    <source>
        <strain evidence="2">ATCC30299</strain>
    </source>
</reference>
<dbReference type="Proteomes" id="UP001162131">
    <property type="component" value="Unassembled WGS sequence"/>
</dbReference>
<dbReference type="GO" id="GO:0005876">
    <property type="term" value="C:spindle microtubule"/>
    <property type="evidence" value="ECO:0007669"/>
    <property type="project" value="TreeGrafter"/>
</dbReference>
<sequence>MEEPTTNLSELLNQKEKEYQEICKLRLLQLEDQLNTKNTYIKQLLSQIEKIQEDFNYNVQLIDERDTELIELESKIDILKKLIKEKDTDISELRAYISNLEEKVKTSSSKNTNREKSLISERDELREKIIEIKINKESEIAELKSAFEKGYAKIRQSLEESKAEKFSLIEKYEKMLENQQLEHNKIAYALNKELEERKIHISSLIKNIEEIQKTNSSRITQDMKVELENSYRAQIKILEEKLDSMEKESIKKKDRIRLLEYENQELKDMNIKDANFALLQKNNLEKDIAKLKSMHNDELKYITETHEIQIQRITTLHSNQIKKLQEKLALAESELEKYSIIFEEAKSAHEDQEKTLKNEINNLKEVNETEIKARENIISNIQAKLKIRADEIESYKGKIENWKTIAGQSSEEIRTLKEALWNAEQKIKNFESYQNVKDLEKDELQNKIQNLEAKLVLAYSQPKKEEKEESRLWSEDLGPASSIASYDSQGNQIIKENYQASQSIGYEKSEGFNYESTGNNQGLTKKIKELEDENSGLKRQIKQQGGSQIATNNAEIKQFIEKCQRMKAEIIRLTNERDQLIQISSELRYEVNRLKESAPAAQPPVENAADEDHILLQEEFRVEDFPINDAQNRDMNLEIKGFNKPLVKAPQGIDFKTLKPTKVHKSKL</sequence>
<dbReference type="InterPro" id="IPR042481">
    <property type="entry name" value="CCDC57"/>
</dbReference>
<dbReference type="PANTHER" id="PTHR46725:SF1">
    <property type="entry name" value="COILED-COIL DOMAIN-CONTAINING PROTEIN 57"/>
    <property type="match status" value="1"/>
</dbReference>